<dbReference type="AlphaFoldDB" id="A0AAW4HGA2"/>
<dbReference type="Pfam" id="PF20247">
    <property type="entry name" value="DUF6602"/>
    <property type="match status" value="1"/>
</dbReference>
<gene>
    <name evidence="2" type="ORF">J0J18_23285</name>
</gene>
<feature type="domain" description="DUF6602" evidence="1">
    <location>
        <begin position="24"/>
        <end position="125"/>
    </location>
</feature>
<dbReference type="EMBL" id="JAFKOQ010000060">
    <property type="protein sequence ID" value="MBN8124633.1"/>
    <property type="molecule type" value="Genomic_DNA"/>
</dbReference>
<comment type="caution">
    <text evidence="2">The sequence shown here is derived from an EMBL/GenBank/DDBJ whole genome shotgun (WGS) entry which is preliminary data.</text>
</comment>
<protein>
    <recommendedName>
        <fullName evidence="1">DUF6602 domain-containing protein</fullName>
    </recommendedName>
</protein>
<evidence type="ECO:0000313" key="3">
    <source>
        <dbReference type="Proteomes" id="UP000664056"/>
    </source>
</evidence>
<reference evidence="2" key="1">
    <citation type="submission" date="2021-03" db="EMBL/GenBank/DDBJ databases">
        <title>Study of the foodborne Vibrio vulnificus isolates from China.</title>
        <authorList>
            <person name="Zheng Z."/>
            <person name="Ye L."/>
        </authorList>
    </citation>
    <scope>NUCLEOTIDE SEQUENCE</scope>
    <source>
        <strain evidence="2">Vv1582</strain>
    </source>
</reference>
<dbReference type="InterPro" id="IPR046537">
    <property type="entry name" value="DUF6602"/>
</dbReference>
<sequence length="251" mass="29271">MNTVDFHKTTTKELLAIKDRVRYLINHWGEDGRYQEAVLKSVIERFLPERYCITSGFVIKQTTTSENHEASKQIDIIIYDRDYPVLFKEGDFAIVTADSVEAIIEVKANLKNQQPEKVIRKANEIGQFVFNAKSNKEKRLFNGIFSYAGHERLNISNSQTLQSHITNADNTTQNDPKHKKFKVNHISFNKDHFYKFWDQNCASDGSYLYEIDDLSFSYFISNLIAHLQRTSVNSNNKLWFPVDKNVKSQRF</sequence>
<evidence type="ECO:0000259" key="1">
    <source>
        <dbReference type="Pfam" id="PF20247"/>
    </source>
</evidence>
<name>A0AAW4HGA2_VIBVL</name>
<proteinExistence type="predicted"/>
<dbReference type="RefSeq" id="WP_206623221.1">
    <property type="nucleotide sequence ID" value="NZ_JAFKOQ010000060.1"/>
</dbReference>
<dbReference type="Proteomes" id="UP000664056">
    <property type="component" value="Unassembled WGS sequence"/>
</dbReference>
<accession>A0AAW4HGA2</accession>
<organism evidence="2 3">
    <name type="scientific">Vibrio vulnificus</name>
    <dbReference type="NCBI Taxonomy" id="672"/>
    <lineage>
        <taxon>Bacteria</taxon>
        <taxon>Pseudomonadati</taxon>
        <taxon>Pseudomonadota</taxon>
        <taxon>Gammaproteobacteria</taxon>
        <taxon>Vibrionales</taxon>
        <taxon>Vibrionaceae</taxon>
        <taxon>Vibrio</taxon>
    </lineage>
</organism>
<dbReference type="CDD" id="cd21173">
    <property type="entry name" value="NucC-like"/>
    <property type="match status" value="1"/>
</dbReference>
<evidence type="ECO:0000313" key="2">
    <source>
        <dbReference type="EMBL" id="MBN8124633.1"/>
    </source>
</evidence>